<dbReference type="InterPro" id="IPR020103">
    <property type="entry name" value="PsdUridine_synth_cat_dom_sf"/>
</dbReference>
<comment type="similarity">
    <text evidence="1 4 5">Belongs to the tRNA pseudouridine synthase TruA family.</text>
</comment>
<proteinExistence type="inferred from homology"/>
<dbReference type="RefSeq" id="WP_309727987.1">
    <property type="nucleotide sequence ID" value="NZ_JAVDQA010000004.1"/>
</dbReference>
<dbReference type="SUPFAM" id="SSF55120">
    <property type="entry name" value="Pseudouridine synthase"/>
    <property type="match status" value="1"/>
</dbReference>
<comment type="subunit">
    <text evidence="4">Homodimer.</text>
</comment>
<comment type="catalytic activity">
    <reaction evidence="4 5">
        <text>uridine(38/39/40) in tRNA = pseudouridine(38/39/40) in tRNA</text>
        <dbReference type="Rhea" id="RHEA:22376"/>
        <dbReference type="Rhea" id="RHEA-COMP:10085"/>
        <dbReference type="Rhea" id="RHEA-COMP:10087"/>
        <dbReference type="ChEBI" id="CHEBI:65314"/>
        <dbReference type="ChEBI" id="CHEBI:65315"/>
        <dbReference type="EC" id="5.4.99.12"/>
    </reaction>
</comment>
<comment type="function">
    <text evidence="4">Formation of pseudouridine at positions 38, 39 and 40 in the anticodon stem and loop of transfer RNAs.</text>
</comment>
<gene>
    <name evidence="4" type="primary">truA</name>
    <name evidence="7" type="ORF">GGR31_001662</name>
</gene>
<dbReference type="Proteomes" id="UP001257659">
    <property type="component" value="Unassembled WGS sequence"/>
</dbReference>
<dbReference type="PANTHER" id="PTHR11142:SF0">
    <property type="entry name" value="TRNA PSEUDOURIDINE SYNTHASE-LIKE 1"/>
    <property type="match status" value="1"/>
</dbReference>
<evidence type="ECO:0000313" key="8">
    <source>
        <dbReference type="Proteomes" id="UP001257659"/>
    </source>
</evidence>
<keyword evidence="3 4" id="KW-0413">Isomerase</keyword>
<keyword evidence="2 4" id="KW-0819">tRNA processing</keyword>
<dbReference type="InterPro" id="IPR001406">
    <property type="entry name" value="PsdUridine_synth_TruA"/>
</dbReference>
<feature type="active site" description="Nucleophile" evidence="4">
    <location>
        <position position="57"/>
    </location>
</feature>
<dbReference type="Gene3D" id="3.30.70.660">
    <property type="entry name" value="Pseudouridine synthase I, catalytic domain, C-terminal subdomain"/>
    <property type="match status" value="1"/>
</dbReference>
<evidence type="ECO:0000259" key="6">
    <source>
        <dbReference type="Pfam" id="PF01416"/>
    </source>
</evidence>
<evidence type="ECO:0000256" key="5">
    <source>
        <dbReference type="RuleBase" id="RU003792"/>
    </source>
</evidence>
<keyword evidence="8" id="KW-1185">Reference proteome</keyword>
<feature type="domain" description="Pseudouridine synthase I TruA alpha/beta" evidence="6">
    <location>
        <begin position="150"/>
        <end position="257"/>
    </location>
</feature>
<accession>A0ABU1K6X2</accession>
<dbReference type="InterPro" id="IPR020094">
    <property type="entry name" value="TruA/RsuA/RluB/E/F_N"/>
</dbReference>
<evidence type="ECO:0000256" key="2">
    <source>
        <dbReference type="ARBA" id="ARBA00022694"/>
    </source>
</evidence>
<comment type="caution">
    <text evidence="7">The sequence shown here is derived from an EMBL/GenBank/DDBJ whole genome shotgun (WGS) entry which is preliminary data.</text>
</comment>
<evidence type="ECO:0000256" key="4">
    <source>
        <dbReference type="HAMAP-Rule" id="MF_00171"/>
    </source>
</evidence>
<reference evidence="7 8" key="1">
    <citation type="submission" date="2023-07" db="EMBL/GenBank/DDBJ databases">
        <title>Genomic Encyclopedia of Type Strains, Phase IV (KMG-IV): sequencing the most valuable type-strain genomes for metagenomic binning, comparative biology and taxonomic classification.</title>
        <authorList>
            <person name="Goeker M."/>
        </authorList>
    </citation>
    <scope>NUCLEOTIDE SEQUENCE [LARGE SCALE GENOMIC DNA]</scope>
    <source>
        <strain evidence="7 8">DSM 102814</strain>
    </source>
</reference>
<dbReference type="Gene3D" id="3.30.70.580">
    <property type="entry name" value="Pseudouridine synthase I, catalytic domain, N-terminal subdomain"/>
    <property type="match status" value="1"/>
</dbReference>
<protein>
    <recommendedName>
        <fullName evidence="4">tRNA pseudouridine synthase A</fullName>
        <ecNumber evidence="4">5.4.99.12</ecNumber>
    </recommendedName>
    <alternativeName>
        <fullName evidence="4">tRNA pseudouridine(38-40) synthase</fullName>
    </alternativeName>
    <alternativeName>
        <fullName evidence="4">tRNA pseudouridylate synthase I</fullName>
    </alternativeName>
    <alternativeName>
        <fullName evidence="4">tRNA-uridine isomerase I</fullName>
    </alternativeName>
</protein>
<dbReference type="EMBL" id="JAVDQA010000004">
    <property type="protein sequence ID" value="MDR6301015.1"/>
    <property type="molecule type" value="Genomic_DNA"/>
</dbReference>
<organism evidence="7 8">
    <name type="scientific">Mesonia maritima</name>
    <dbReference type="NCBI Taxonomy" id="1793873"/>
    <lineage>
        <taxon>Bacteria</taxon>
        <taxon>Pseudomonadati</taxon>
        <taxon>Bacteroidota</taxon>
        <taxon>Flavobacteriia</taxon>
        <taxon>Flavobacteriales</taxon>
        <taxon>Flavobacteriaceae</taxon>
        <taxon>Mesonia</taxon>
    </lineage>
</organism>
<dbReference type="GO" id="GO:0160147">
    <property type="term" value="F:tRNA pseudouridine(38-40) synthase activity"/>
    <property type="evidence" value="ECO:0007669"/>
    <property type="project" value="UniProtKB-EC"/>
</dbReference>
<sequence>MQRKRFYYLIKLQFLGFRFHGWQKQPDVITVERMVERTLAYVLERKNFKLIAAGRTDAKVSVNQTYVELFVDEQPLELAEFLPLFNDNLPPDIRALEITETDKNFNIIQHPKVKEYLYFFAFAEKFHPFCAPFMVFFKEDLAVELMKKGARLFEGEHDFRSYAFKPTEHTITQGKIEHCSIEENTIYTANFFPDKSYVLKVRGEGFKRHQIRLMMGALFDLGSGKITLNFIEKTLDASQNIKLEHIAQPSGLILNSVELKKEH</sequence>
<dbReference type="HAMAP" id="MF_00171">
    <property type="entry name" value="TruA"/>
    <property type="match status" value="1"/>
</dbReference>
<dbReference type="PANTHER" id="PTHR11142">
    <property type="entry name" value="PSEUDOURIDYLATE SYNTHASE"/>
    <property type="match status" value="1"/>
</dbReference>
<feature type="binding site" evidence="4">
    <location>
        <position position="116"/>
    </location>
    <ligand>
        <name>substrate</name>
    </ligand>
</feature>
<evidence type="ECO:0000313" key="7">
    <source>
        <dbReference type="EMBL" id="MDR6301015.1"/>
    </source>
</evidence>
<dbReference type="InterPro" id="IPR020097">
    <property type="entry name" value="PsdUridine_synth_TruA_a/b_dom"/>
</dbReference>
<dbReference type="InterPro" id="IPR020095">
    <property type="entry name" value="PsdUridine_synth_TruA_C"/>
</dbReference>
<dbReference type="EC" id="5.4.99.12" evidence="4"/>
<comment type="caution">
    <text evidence="4">Lacks conserved residue(s) required for the propagation of feature annotation.</text>
</comment>
<evidence type="ECO:0000256" key="1">
    <source>
        <dbReference type="ARBA" id="ARBA00009375"/>
    </source>
</evidence>
<name>A0ABU1K6X2_9FLAO</name>
<dbReference type="Pfam" id="PF01416">
    <property type="entry name" value="PseudoU_synth_1"/>
    <property type="match status" value="1"/>
</dbReference>
<evidence type="ECO:0000256" key="3">
    <source>
        <dbReference type="ARBA" id="ARBA00023235"/>
    </source>
</evidence>
<dbReference type="PIRSF" id="PIRSF001430">
    <property type="entry name" value="tRNA_psdUrid_synth"/>
    <property type="match status" value="1"/>
</dbReference>